<proteinExistence type="predicted"/>
<dbReference type="AlphaFoldDB" id="A0A061SBN6"/>
<dbReference type="EMBL" id="GBEZ01005124">
    <property type="protein sequence ID" value="JAC80151.1"/>
    <property type="molecule type" value="Transcribed_RNA"/>
</dbReference>
<feature type="non-terminal residue" evidence="1">
    <location>
        <position position="1"/>
    </location>
</feature>
<name>A0A061SBN6_9CHLO</name>
<evidence type="ECO:0000313" key="1">
    <source>
        <dbReference type="EMBL" id="JAC80151.1"/>
    </source>
</evidence>
<protein>
    <submittedName>
        <fullName evidence="1">Uncharacterized protein</fullName>
    </submittedName>
</protein>
<reference evidence="1" key="1">
    <citation type="submission" date="2014-05" db="EMBL/GenBank/DDBJ databases">
        <title>The transcriptome of the halophilic microalga Tetraselmis sp. GSL018 isolated from the Great Salt Lake, Utah.</title>
        <authorList>
            <person name="Jinkerson R.E."/>
            <person name="D'Adamo S."/>
            <person name="Posewitz M.C."/>
        </authorList>
    </citation>
    <scope>NUCLEOTIDE SEQUENCE</scope>
    <source>
        <strain evidence="1">GSL018</strain>
    </source>
</reference>
<accession>A0A061SBN6</accession>
<organism evidence="1">
    <name type="scientific">Tetraselmis sp. GSL018</name>
    <dbReference type="NCBI Taxonomy" id="582737"/>
    <lineage>
        <taxon>Eukaryota</taxon>
        <taxon>Viridiplantae</taxon>
        <taxon>Chlorophyta</taxon>
        <taxon>core chlorophytes</taxon>
        <taxon>Chlorodendrophyceae</taxon>
        <taxon>Chlorodendrales</taxon>
        <taxon>Chlorodendraceae</taxon>
        <taxon>Tetraselmis</taxon>
    </lineage>
</organism>
<sequence length="69" mass="7604">PTDCGSLVRMPTLVAHSSVKGAIRHTFSFLLWSQQPFKSEGPRKEKSRRPKLLSLAGPRPVAELISAFS</sequence>
<gene>
    <name evidence="1" type="ORF">TSPGSL018_10935</name>
</gene>